<proteinExistence type="predicted"/>
<sequence>MGVGDDMNKEIKKQLILSFVLLTFVVATLFFWYQNFIFHTYGEKVDYQYCLYAQNEEWQIAGYEFYQKGKTQGYGHARLTPLQPQLLKKNDEMTVTLHLKNHQPFIQTIKIQNDNQVLLLENQTGQNIFSEKDLQNVQLQIEVKRQKKSIYNQTLSMQKQDIMTYTSANKDYTLTNVYVTENWLKTGVFSSKDTKLAQKYPYMIVDYMYSTEQNQEVDINDYERFVYLKGKTEDFLNDQVEGIGYYDGQGSLFDMQLCCVITLMKSEDDLNPYTFTLPLNPIQKGES</sequence>
<accession>A0A1Y4SV80</accession>
<gene>
    <name evidence="2" type="ORF">B5E75_08835</name>
</gene>
<reference evidence="2 3" key="1">
    <citation type="journal article" date="2018" name="BMC Genomics">
        <title>Whole genome sequencing and function prediction of 133 gut anaerobes isolated from chicken caecum in pure cultures.</title>
        <authorList>
            <person name="Medvecky M."/>
            <person name="Cejkova D."/>
            <person name="Polansky O."/>
            <person name="Karasova D."/>
            <person name="Kubasova T."/>
            <person name="Cizek A."/>
            <person name="Rychlik I."/>
        </authorList>
    </citation>
    <scope>NUCLEOTIDE SEQUENCE [LARGE SCALE GENOMIC DNA]</scope>
    <source>
        <strain evidence="2 3">An13</strain>
    </source>
</reference>
<name>A0A1Y4SV80_9FIRM</name>
<keyword evidence="1" id="KW-0812">Transmembrane</keyword>
<keyword evidence="1" id="KW-0472">Membrane</keyword>
<protein>
    <submittedName>
        <fullName evidence="2">Uncharacterized protein</fullName>
    </submittedName>
</protein>
<feature type="transmembrane region" description="Helical" evidence="1">
    <location>
        <begin position="15"/>
        <end position="33"/>
    </location>
</feature>
<dbReference type="Proteomes" id="UP000195305">
    <property type="component" value="Unassembled WGS sequence"/>
</dbReference>
<dbReference type="AlphaFoldDB" id="A0A1Y4SV80"/>
<keyword evidence="3" id="KW-1185">Reference proteome</keyword>
<evidence type="ECO:0000313" key="2">
    <source>
        <dbReference type="EMBL" id="OUQ33804.1"/>
    </source>
</evidence>
<dbReference type="EMBL" id="NFLJ01000024">
    <property type="protein sequence ID" value="OUQ33804.1"/>
    <property type="molecule type" value="Genomic_DNA"/>
</dbReference>
<evidence type="ECO:0000313" key="3">
    <source>
        <dbReference type="Proteomes" id="UP000195305"/>
    </source>
</evidence>
<comment type="caution">
    <text evidence="2">The sequence shown here is derived from an EMBL/GenBank/DDBJ whole genome shotgun (WGS) entry which is preliminary data.</text>
</comment>
<keyword evidence="1" id="KW-1133">Transmembrane helix</keyword>
<organism evidence="2 3">
    <name type="scientific">Massilimicrobiota timonensis</name>
    <dbReference type="NCBI Taxonomy" id="1776392"/>
    <lineage>
        <taxon>Bacteria</taxon>
        <taxon>Bacillati</taxon>
        <taxon>Bacillota</taxon>
        <taxon>Erysipelotrichia</taxon>
        <taxon>Erysipelotrichales</taxon>
        <taxon>Erysipelotrichaceae</taxon>
        <taxon>Massilimicrobiota</taxon>
    </lineage>
</organism>
<evidence type="ECO:0000256" key="1">
    <source>
        <dbReference type="SAM" id="Phobius"/>
    </source>
</evidence>